<dbReference type="HOGENOM" id="CLU_1430015_0_0_1"/>
<evidence type="ECO:0000313" key="2">
    <source>
        <dbReference type="EMBL" id="ABE88123.1"/>
    </source>
</evidence>
<keyword evidence="5" id="KW-1185">Reference proteome</keyword>
<feature type="region of interest" description="Disordered" evidence="1">
    <location>
        <begin position="73"/>
        <end position="109"/>
    </location>
</feature>
<reference evidence="2" key="1">
    <citation type="submission" date="2006-03" db="EMBL/GenBank/DDBJ databases">
        <authorList>
            <person name="Qin B."/>
            <person name="Lin S."/>
            <person name="Roe B.A."/>
        </authorList>
    </citation>
    <scope>NUCLEOTIDE SEQUENCE</scope>
</reference>
<proteinExistence type="predicted"/>
<feature type="region of interest" description="Disordered" evidence="1">
    <location>
        <begin position="1"/>
        <end position="46"/>
    </location>
</feature>
<feature type="compositionally biased region" description="Basic residues" evidence="1">
    <location>
        <begin position="30"/>
        <end position="40"/>
    </location>
</feature>
<dbReference type="Proteomes" id="UP000002051">
    <property type="component" value="Chromosome 8"/>
</dbReference>
<organism evidence="2">
    <name type="scientific">Medicago truncatula</name>
    <name type="common">Barrel medic</name>
    <name type="synonym">Medicago tribuloides</name>
    <dbReference type="NCBI Taxonomy" id="3880"/>
    <lineage>
        <taxon>Eukaryota</taxon>
        <taxon>Viridiplantae</taxon>
        <taxon>Streptophyta</taxon>
        <taxon>Embryophyta</taxon>
        <taxon>Tracheophyta</taxon>
        <taxon>Spermatophyta</taxon>
        <taxon>Magnoliopsida</taxon>
        <taxon>eudicotyledons</taxon>
        <taxon>Gunneridae</taxon>
        <taxon>Pentapetalae</taxon>
        <taxon>rosids</taxon>
        <taxon>fabids</taxon>
        <taxon>Fabales</taxon>
        <taxon>Fabaceae</taxon>
        <taxon>Papilionoideae</taxon>
        <taxon>50 kb inversion clade</taxon>
        <taxon>NPAAA clade</taxon>
        <taxon>Hologalegina</taxon>
        <taxon>IRL clade</taxon>
        <taxon>Trifolieae</taxon>
        <taxon>Medicago</taxon>
    </lineage>
</organism>
<evidence type="ECO:0000313" key="3">
    <source>
        <dbReference type="EMBL" id="AET02531.1"/>
    </source>
</evidence>
<dbReference type="PaxDb" id="3880-AET02531"/>
<protein>
    <submittedName>
        <fullName evidence="2 4">Uncharacterized protein</fullName>
    </submittedName>
</protein>
<reference evidence="2" key="2">
    <citation type="submission" date="2006-04" db="EMBL/GenBank/DDBJ databases">
        <authorList>
            <consortium name="The International Medicago Genome Annotation Group"/>
        </authorList>
    </citation>
    <scope>NUCLEOTIDE SEQUENCE</scope>
</reference>
<reference evidence="4" key="5">
    <citation type="submission" date="2015-04" db="UniProtKB">
        <authorList>
            <consortium name="EnsemblPlants"/>
        </authorList>
    </citation>
    <scope>IDENTIFICATION</scope>
    <source>
        <strain evidence="4">cv. Jemalong A17</strain>
    </source>
</reference>
<reference evidence="3 5" key="4">
    <citation type="journal article" date="2014" name="BMC Genomics">
        <title>An improved genome release (version Mt4.0) for the model legume Medicago truncatula.</title>
        <authorList>
            <person name="Tang H."/>
            <person name="Krishnakumar V."/>
            <person name="Bidwell S."/>
            <person name="Rosen B."/>
            <person name="Chan A."/>
            <person name="Zhou S."/>
            <person name="Gentzbittel L."/>
            <person name="Childs K.L."/>
            <person name="Yandell M."/>
            <person name="Gundlach H."/>
            <person name="Mayer K.F."/>
            <person name="Schwartz D.C."/>
            <person name="Town C.D."/>
        </authorList>
    </citation>
    <scope>GENOME REANNOTATION</scope>
    <source>
        <strain evidence="4 5">cv. Jemalong A17</strain>
    </source>
</reference>
<sequence length="190" mass="21852">MVVYTSSQVSLPSNPRNDSPPPNPKPTFSRSKKSKPKKTKSTLNIRTRCSQRVIVGIGIHSAKVCIKTTSYPKKKGKEKAITQQERSPIQPERSSSKTSKPSSNKLSLSKRKKVPLFDKDLKKDFKEKWSTRPIGVGRFIDFAKLEKEKISLKEYSDALGWTKFQEIRERYYPKVIQAFYFRAEVLLEKV</sequence>
<reference evidence="3 5" key="3">
    <citation type="journal article" date="2011" name="Nature">
        <title>The Medicago genome provides insight into the evolution of rhizobial symbioses.</title>
        <authorList>
            <person name="Young N.D."/>
            <person name="Debelle F."/>
            <person name="Oldroyd G.E."/>
            <person name="Geurts R."/>
            <person name="Cannon S.B."/>
            <person name="Udvardi M.K."/>
            <person name="Benedito V.A."/>
            <person name="Mayer K.F."/>
            <person name="Gouzy J."/>
            <person name="Schoof H."/>
            <person name="Van de Peer Y."/>
            <person name="Proost S."/>
            <person name="Cook D.R."/>
            <person name="Meyers B.C."/>
            <person name="Spannagl M."/>
            <person name="Cheung F."/>
            <person name="De Mita S."/>
            <person name="Krishnakumar V."/>
            <person name="Gundlach H."/>
            <person name="Zhou S."/>
            <person name="Mudge J."/>
            <person name="Bharti A.K."/>
            <person name="Murray J.D."/>
            <person name="Naoumkina M.A."/>
            <person name="Rosen B."/>
            <person name="Silverstein K.A."/>
            <person name="Tang H."/>
            <person name="Rombauts S."/>
            <person name="Zhao P.X."/>
            <person name="Zhou P."/>
            <person name="Barbe V."/>
            <person name="Bardou P."/>
            <person name="Bechner M."/>
            <person name="Bellec A."/>
            <person name="Berger A."/>
            <person name="Berges H."/>
            <person name="Bidwell S."/>
            <person name="Bisseling T."/>
            <person name="Choisne N."/>
            <person name="Couloux A."/>
            <person name="Denny R."/>
            <person name="Deshpande S."/>
            <person name="Dai X."/>
            <person name="Doyle J.J."/>
            <person name="Dudez A.M."/>
            <person name="Farmer A.D."/>
            <person name="Fouteau S."/>
            <person name="Franken C."/>
            <person name="Gibelin C."/>
            <person name="Gish J."/>
            <person name="Goldstein S."/>
            <person name="Gonzalez A.J."/>
            <person name="Green P.J."/>
            <person name="Hallab A."/>
            <person name="Hartog M."/>
            <person name="Hua A."/>
            <person name="Humphray S.J."/>
            <person name="Jeong D.H."/>
            <person name="Jing Y."/>
            <person name="Jocker A."/>
            <person name="Kenton S.M."/>
            <person name="Kim D.J."/>
            <person name="Klee K."/>
            <person name="Lai H."/>
            <person name="Lang C."/>
            <person name="Lin S."/>
            <person name="Macmil S.L."/>
            <person name="Magdelenat G."/>
            <person name="Matthews L."/>
            <person name="McCorrison J."/>
            <person name="Monaghan E.L."/>
            <person name="Mun J.H."/>
            <person name="Najar F.Z."/>
            <person name="Nicholson C."/>
            <person name="Noirot C."/>
            <person name="O'Bleness M."/>
            <person name="Paule C.R."/>
            <person name="Poulain J."/>
            <person name="Prion F."/>
            <person name="Qin B."/>
            <person name="Qu C."/>
            <person name="Retzel E.F."/>
            <person name="Riddle C."/>
            <person name="Sallet E."/>
            <person name="Samain S."/>
            <person name="Samson N."/>
            <person name="Sanders I."/>
            <person name="Saurat O."/>
            <person name="Scarpelli C."/>
            <person name="Schiex T."/>
            <person name="Segurens B."/>
            <person name="Severin A.J."/>
            <person name="Sherrier D.J."/>
            <person name="Shi R."/>
            <person name="Sims S."/>
            <person name="Singer S.R."/>
            <person name="Sinharoy S."/>
            <person name="Sterck L."/>
            <person name="Viollet A."/>
            <person name="Wang B.B."/>
            <person name="Wang K."/>
            <person name="Wang M."/>
            <person name="Wang X."/>
            <person name="Warfsmann J."/>
            <person name="Weissenbach J."/>
            <person name="White D.D."/>
            <person name="White J.D."/>
            <person name="Wiley G.B."/>
            <person name="Wincker P."/>
            <person name="Xing Y."/>
            <person name="Yang L."/>
            <person name="Yao Z."/>
            <person name="Ying F."/>
            <person name="Zhai J."/>
            <person name="Zhou L."/>
            <person name="Zuber A."/>
            <person name="Denarie J."/>
            <person name="Dixon R.A."/>
            <person name="May G.D."/>
            <person name="Schwartz D.C."/>
            <person name="Rogers J."/>
            <person name="Quetier F."/>
            <person name="Town C.D."/>
            <person name="Roe B.A."/>
        </authorList>
    </citation>
    <scope>NUCLEOTIDE SEQUENCE [LARGE SCALE GENOMIC DNA]</scope>
    <source>
        <strain evidence="3">A17</strain>
        <strain evidence="4 5">cv. Jemalong A17</strain>
    </source>
</reference>
<dbReference type="EnsemblPlants" id="AET02531">
    <property type="protein sequence ID" value="AET02531"/>
    <property type="gene ID" value="MTR_8g041950"/>
</dbReference>
<evidence type="ECO:0000256" key="1">
    <source>
        <dbReference type="SAM" id="MobiDB-lite"/>
    </source>
</evidence>
<accession>Q1S5I3</accession>
<evidence type="ECO:0000313" key="4">
    <source>
        <dbReference type="EnsemblPlants" id="AET02531"/>
    </source>
</evidence>
<evidence type="ECO:0000313" key="5">
    <source>
        <dbReference type="Proteomes" id="UP000002051"/>
    </source>
</evidence>
<dbReference type="EMBL" id="CM001224">
    <property type="protein sequence ID" value="AET02531.1"/>
    <property type="molecule type" value="Genomic_DNA"/>
</dbReference>
<dbReference type="AlphaFoldDB" id="Q1S5I3"/>
<gene>
    <name evidence="3" type="ordered locus">MTR_8g041950</name>
    <name evidence="2" type="ORF">MtrDRAFT_AC147431g4v2</name>
</gene>
<name>Q1S5I3_MEDTR</name>
<dbReference type="EMBL" id="AC147431">
    <property type="protein sequence ID" value="ABE88123.1"/>
    <property type="molecule type" value="Genomic_DNA"/>
</dbReference>
<feature type="compositionally biased region" description="Low complexity" evidence="1">
    <location>
        <begin position="96"/>
        <end position="107"/>
    </location>
</feature>